<evidence type="ECO:0000313" key="2">
    <source>
        <dbReference type="EMBL" id="CAH0996932.1"/>
    </source>
</evidence>
<name>A0ABM9AUC3_9BACT</name>
<keyword evidence="3" id="KW-1185">Reference proteome</keyword>
<dbReference type="EMBL" id="CAKLPY010000002">
    <property type="protein sequence ID" value="CAH0996932.1"/>
    <property type="molecule type" value="Genomic_DNA"/>
</dbReference>
<evidence type="ECO:0000313" key="3">
    <source>
        <dbReference type="Proteomes" id="UP000837932"/>
    </source>
</evidence>
<dbReference type="RefSeq" id="WP_238807478.1">
    <property type="nucleotide sequence ID" value="NZ_CAKLPY010000002.1"/>
</dbReference>
<keyword evidence="1" id="KW-0732">Signal</keyword>
<proteinExistence type="predicted"/>
<reference evidence="2" key="1">
    <citation type="submission" date="2021-12" db="EMBL/GenBank/DDBJ databases">
        <authorList>
            <person name="Rodrigo-Torres L."/>
            <person name="Arahal R. D."/>
            <person name="Lucena T."/>
        </authorList>
    </citation>
    <scope>NUCLEOTIDE SEQUENCE</scope>
    <source>
        <strain evidence="2">CECT 8858</strain>
    </source>
</reference>
<evidence type="ECO:0008006" key="4">
    <source>
        <dbReference type="Google" id="ProtNLM"/>
    </source>
</evidence>
<evidence type="ECO:0000256" key="1">
    <source>
        <dbReference type="SAM" id="SignalP"/>
    </source>
</evidence>
<comment type="caution">
    <text evidence="2">The sequence shown here is derived from an EMBL/GenBank/DDBJ whole genome shotgun (WGS) entry which is preliminary data.</text>
</comment>
<gene>
    <name evidence="2" type="ORF">EMA8858_03067</name>
</gene>
<feature type="chain" id="PRO_5045508935" description="TonB-dependent receptor" evidence="1">
    <location>
        <begin position="19"/>
        <end position="610"/>
    </location>
</feature>
<protein>
    <recommendedName>
        <fullName evidence="4">TonB-dependent receptor</fullName>
    </recommendedName>
</protein>
<dbReference type="Proteomes" id="UP000837932">
    <property type="component" value="Unassembled WGS sequence"/>
</dbReference>
<organism evidence="2 3">
    <name type="scientific">Emticicia aquatica</name>
    <dbReference type="NCBI Taxonomy" id="1681835"/>
    <lineage>
        <taxon>Bacteria</taxon>
        <taxon>Pseudomonadati</taxon>
        <taxon>Bacteroidota</taxon>
        <taxon>Cytophagia</taxon>
        <taxon>Cytophagales</taxon>
        <taxon>Leadbetterellaceae</taxon>
        <taxon>Emticicia</taxon>
    </lineage>
</organism>
<feature type="signal peptide" evidence="1">
    <location>
        <begin position="1"/>
        <end position="18"/>
    </location>
</feature>
<accession>A0ABM9AUC3</accession>
<dbReference type="Gene3D" id="2.60.40.1930">
    <property type="match status" value="1"/>
</dbReference>
<sequence>MKLYIILLLSVLTSNSLAQTPHFLEKVVENPREIVCASGIKDYYLAGEKLSLMAIVKESDTQKETELSIPLYVDFIDLANGKLIKHYILKMENGKVSLSVSLPSELVTGNYQIRAYTNWMRNFSENGFFTQNFTVFSQNFKEEMSKVNKQTDIDTLLIHVEGGQLVNGLKSKIVIETKDNFGLKISVPFLLINNKKDTLVNTQTDTLGLAVFDLVPKLDEKYQVIVKNKIFYLPKTKTEGSVLMVDNLSNKEKIRVFIQNNNAKTDSIGLVLMHNGELIYWKYYQNNKPSLLINIPKNDLKGIIQCFLIDKNSTELAERSVEIPASDSLVDILTNDIILLTKQPSHSLFFIKSLPFTIEKGLSISGRVSRLNGKEQKKEMQLSMVLTATKDDTTTQKTTPFFITSKDKFIFENLDFYGKKRVTFVAPNNTITMDTALSVPSINRQKVPINWKLVDNSYELTELEKKKNTLTLEKIRKERENIMLEEIVVKAKKLDPNAINGISPSIVIEEKKIVNKPSMSSILEMLMRGRGIRFANLRVFIDSQMLLKEDMANIDFDISPSSVEKIMIFENIVPPTYGNVDCAIVIVMRRGFNFNAKPNESFIVNGYYKE</sequence>